<gene>
    <name evidence="8" type="ORF">BINO364_LOCUS11821</name>
</gene>
<feature type="region of interest" description="Disordered" evidence="5">
    <location>
        <begin position="2150"/>
        <end position="2183"/>
    </location>
</feature>
<proteinExistence type="predicted"/>
<dbReference type="SUPFAM" id="SSF81324">
    <property type="entry name" value="Voltage-gated potassium channels"/>
    <property type="match status" value="1"/>
</dbReference>
<evidence type="ECO:0000256" key="3">
    <source>
        <dbReference type="ARBA" id="ARBA00022833"/>
    </source>
</evidence>
<evidence type="ECO:0000256" key="6">
    <source>
        <dbReference type="SAM" id="Phobius"/>
    </source>
</evidence>
<evidence type="ECO:0000259" key="7">
    <source>
        <dbReference type="PROSITE" id="PS50042"/>
    </source>
</evidence>
<accession>A0A8J9W5A5</accession>
<keyword evidence="4" id="KW-0407">Ion channel</keyword>
<dbReference type="EMBL" id="OV170226">
    <property type="protein sequence ID" value="CAH0726357.1"/>
    <property type="molecule type" value="Genomic_DNA"/>
</dbReference>
<feature type="compositionally biased region" description="Basic and acidic residues" evidence="5">
    <location>
        <begin position="2270"/>
        <end position="2280"/>
    </location>
</feature>
<dbReference type="PANTHER" id="PTHR45638">
    <property type="entry name" value="CYCLIC NUCLEOTIDE-GATED CATION CHANNEL SUBUNIT A"/>
    <property type="match status" value="1"/>
</dbReference>
<dbReference type="OrthoDB" id="421226at2759"/>
<feature type="region of interest" description="Disordered" evidence="5">
    <location>
        <begin position="2195"/>
        <end position="2280"/>
    </location>
</feature>
<dbReference type="PROSITE" id="PS50042">
    <property type="entry name" value="CNMP_BINDING_3"/>
    <property type="match status" value="4"/>
</dbReference>
<dbReference type="GO" id="GO:0005221">
    <property type="term" value="F:intracellularly cyclic nucleotide-activated monoatomic cation channel activity"/>
    <property type="evidence" value="ECO:0007669"/>
    <property type="project" value="InterPro"/>
</dbReference>
<dbReference type="Gene3D" id="1.10.287.630">
    <property type="entry name" value="Helix hairpin bin"/>
    <property type="match status" value="2"/>
</dbReference>
<evidence type="ECO:0000256" key="5">
    <source>
        <dbReference type="SAM" id="MobiDB-lite"/>
    </source>
</evidence>
<keyword evidence="4" id="KW-0406">Ion transport</keyword>
<dbReference type="InterPro" id="IPR011011">
    <property type="entry name" value="Znf_FYVE_PHD"/>
</dbReference>
<reference evidence="8" key="1">
    <citation type="submission" date="2021-12" db="EMBL/GenBank/DDBJ databases">
        <authorList>
            <person name="Martin H S."/>
        </authorList>
    </citation>
    <scope>NUCLEOTIDE SEQUENCE</scope>
</reference>
<feature type="compositionally biased region" description="Polar residues" evidence="5">
    <location>
        <begin position="2248"/>
        <end position="2264"/>
    </location>
</feature>
<dbReference type="PANTHER" id="PTHR45638:SF11">
    <property type="entry name" value="CYCLIC NUCLEOTIDE-GATED CATION CHANNEL SUBUNIT A"/>
    <property type="match status" value="1"/>
</dbReference>
<dbReference type="PROSITE" id="PS01359">
    <property type="entry name" value="ZF_PHD_1"/>
    <property type="match status" value="1"/>
</dbReference>
<dbReference type="GO" id="GO:0044877">
    <property type="term" value="F:protein-containing complex binding"/>
    <property type="evidence" value="ECO:0007669"/>
    <property type="project" value="TreeGrafter"/>
</dbReference>
<keyword evidence="9" id="KW-1185">Reference proteome</keyword>
<feature type="domain" description="Cyclic nucleotide-binding" evidence="7">
    <location>
        <begin position="1264"/>
        <end position="1358"/>
    </location>
</feature>
<dbReference type="GO" id="GO:0008270">
    <property type="term" value="F:zinc ion binding"/>
    <property type="evidence" value="ECO:0007669"/>
    <property type="project" value="UniProtKB-KW"/>
</dbReference>
<dbReference type="SUPFAM" id="SSF51206">
    <property type="entry name" value="cAMP-binding domain-like"/>
    <property type="match status" value="4"/>
</dbReference>
<feature type="domain" description="Cyclic nucleotide-binding" evidence="7">
    <location>
        <begin position="648"/>
        <end position="695"/>
    </location>
</feature>
<feature type="transmembrane region" description="Helical" evidence="6">
    <location>
        <begin position="1453"/>
        <end position="1472"/>
    </location>
</feature>
<evidence type="ECO:0000313" key="8">
    <source>
        <dbReference type="EMBL" id="CAH0726357.1"/>
    </source>
</evidence>
<feature type="transmembrane region" description="Helical" evidence="6">
    <location>
        <begin position="70"/>
        <end position="92"/>
    </location>
</feature>
<dbReference type="SUPFAM" id="SSF57903">
    <property type="entry name" value="FYVE/PHD zinc finger"/>
    <property type="match status" value="1"/>
</dbReference>
<feature type="compositionally biased region" description="Polar residues" evidence="5">
    <location>
        <begin position="2067"/>
        <end position="2079"/>
    </location>
</feature>
<dbReference type="InterPro" id="IPR018490">
    <property type="entry name" value="cNMP-bd_dom_sf"/>
</dbReference>
<evidence type="ECO:0000256" key="1">
    <source>
        <dbReference type="ARBA" id="ARBA00022723"/>
    </source>
</evidence>
<dbReference type="InterPro" id="IPR050866">
    <property type="entry name" value="CNG_cation_channel"/>
</dbReference>
<dbReference type="SMART" id="SM00100">
    <property type="entry name" value="cNMP"/>
    <property type="match status" value="4"/>
</dbReference>
<feature type="region of interest" description="Disordered" evidence="5">
    <location>
        <begin position="2031"/>
        <end position="2115"/>
    </location>
</feature>
<keyword evidence="4" id="KW-1071">Ligand-gated ion channel</keyword>
<keyword evidence="6" id="KW-0472">Membrane</keyword>
<dbReference type="InterPro" id="IPR014710">
    <property type="entry name" value="RmlC-like_jellyroll"/>
</dbReference>
<name>A0A8J9W5A5_9NEOP</name>
<feature type="transmembrane region" description="Helical" evidence="6">
    <location>
        <begin position="1128"/>
        <end position="1145"/>
    </location>
</feature>
<evidence type="ECO:0000256" key="2">
    <source>
        <dbReference type="ARBA" id="ARBA00022771"/>
    </source>
</evidence>
<feature type="transmembrane region" description="Helical" evidence="6">
    <location>
        <begin position="1478"/>
        <end position="1495"/>
    </location>
</feature>
<dbReference type="InterPro" id="IPR019786">
    <property type="entry name" value="Zinc_finger_PHD-type_CS"/>
</dbReference>
<organism evidence="8 9">
    <name type="scientific">Brenthis ino</name>
    <name type="common">lesser marbled fritillary</name>
    <dbReference type="NCBI Taxonomy" id="405034"/>
    <lineage>
        <taxon>Eukaryota</taxon>
        <taxon>Metazoa</taxon>
        <taxon>Ecdysozoa</taxon>
        <taxon>Arthropoda</taxon>
        <taxon>Hexapoda</taxon>
        <taxon>Insecta</taxon>
        <taxon>Pterygota</taxon>
        <taxon>Neoptera</taxon>
        <taxon>Endopterygota</taxon>
        <taxon>Lepidoptera</taxon>
        <taxon>Glossata</taxon>
        <taxon>Ditrysia</taxon>
        <taxon>Papilionoidea</taxon>
        <taxon>Nymphalidae</taxon>
        <taxon>Heliconiinae</taxon>
        <taxon>Argynnini</taxon>
        <taxon>Brenthis</taxon>
    </lineage>
</organism>
<feature type="compositionally biased region" description="Polar residues" evidence="5">
    <location>
        <begin position="2088"/>
        <end position="2107"/>
    </location>
</feature>
<evidence type="ECO:0000313" key="9">
    <source>
        <dbReference type="Proteomes" id="UP000838878"/>
    </source>
</evidence>
<dbReference type="Proteomes" id="UP000838878">
    <property type="component" value="Chromosome 6"/>
</dbReference>
<feature type="compositionally biased region" description="Basic and acidic residues" evidence="5">
    <location>
        <begin position="2156"/>
        <end position="2171"/>
    </location>
</feature>
<keyword evidence="3" id="KW-0862">Zinc</keyword>
<feature type="transmembrane region" description="Helical" evidence="6">
    <location>
        <begin position="1585"/>
        <end position="1605"/>
    </location>
</feature>
<sequence length="2280" mass="263058">MTKNSKSQRRDVEIELQDFPEEEEHRSRWSCTYINHILLSLPDDSLWNSMMCVLVFSATIHSFVDCNDNLYSYCFDLIYNIIYAAHVLILAYSYSVNTEDLAVDVSTIFIKCPTCANKVLKKSSLACVECKNYFHLQCAGHNESQLSSLTTQFKSTWRCPICVNQRKKGGNSANVLVRGLSQTSPSSCTETNTVNASPQATCSKCLNTTKLDEITLASIKNEINKSVTEAIHAVHNVLEAKFTDLINKVSDLTSTVEFFSNKYDELKSRLDSRDKEVVELLTQNRVLEETVKDLGFRLSSLEQHSRECNVEINGLPEFKSENLVQTVLQIGKTVSHTINDTDVMSCFRVAKKDNNNKRPRAAIVKFRSPRNRDAFLTAYYKYNRENRLDKLSTQAIGIGGDRAPIYLSEHLSPPNKMLHAATRKKAKEISYNFVWVRNGSLNEKKMRSSVLGTTLKYCYIFMVLRLTWAMIWIIINELSKSKITNGLYKYTNPIGTLNYKSLTSLKKKRGLIRVLYACGTEQSEALRETELRPSVAPINNIERIACLMVMLTGCLVVTGAAVASLSLIISIYMRPEENFQTRYRLIMKQMETYNIPPSLRDKVETFYKMYWHKQRAVSATELLSIFPPSLTATIYTDIYFKATQKCRILRDLEYQFLSEVAKNMETIHYIPGDAIIKRNHRKSSIIYITYGDVEVRKSSFYKILLLAEDDSTATLRFIRGTILSPCAGCPAAGCGRAHVEIRAATFCTAHILSVLDLWKTVVKYGKENSQGTIILKTFNEHFDKVKRHFNLRFPVEAKYKSSILNFKRNLMLLKESKDDEGNLLLAQTDVMIDIAGCYIMRNRADASLTDEADAICLRPTFPCILQPKSSLQVAWNLFVTSLILTVCITHPYYLVYQRHVPIEFRFYDYVVTVIYILDLVVYLSTGANVEDGVPITFAQTSSQQARNKWFVLDVIGTLPILEFIHNGHFAGLNKLLRLPKKVSLAHWELSSDEVITENMSVRYLVRGGNHPLLIKIIITQGHPQDMSRHLVSIFMTILIRNSSNWLLVAPIFTTYVKTEDNKAILMASNCTGAKHQDYVKRWDKLTNKQNLTRIILFPGFDYCIVSNYTHSPYWEQKPLDDKTLENRITFALYWAISVITFTSHLETWGIENWNNTIYTMFVLEICTVLYIFMEAVYSATIMVTTALREEFDACIENVTNFLITNDVDVILRDRFIEYLQLRWYIDKAYSITNKQTSIFYDLPAHVYQDIVARQRSKYILCIPFMKLLHKEDLKNIYSKAKLFCTAPNEILLNTGDMSNEMYVIKRGICEILSPETKNVVGVMSARNHFGVIQCLLRLPAFYTVRAVTHVEIFSISRKYLLNAFDIPQIKDAIEFCKEQPQYSRLQKLRKPFLSYKPPEPTPNMEKFRLPKKHEQDHAFLQPFYKLGMLSVLRYMFPRFTIRPDSRYLVHYEWVRASCALLSAVVYPCYTYMVLQWPWLYFFTLLLDFSAYFDILQRMLIGYYNEKGILVYHPTSTAGHYLKGAFMVDLFGVLPLERLESSWKKSLVRFNLTESPWNLHLASYFWVVYETTTTGYSSFKPTNFNIMRVLIAGMIIGAMITTYFSVRIISIRANVNKALASFQEHMKDIGAFMKREKLNLELQNQVMEYYKFNWDKTGGMDYRNVLKLCDQITLRTDAILHIYGPTFTKCPILYKCDISLLRIIGRAVRSCYFLRNTMVIDVDEVISDIYFVDQGSVELVDSKRLDNKIILTKGSIFGNLEGPSTIRCPVSMTTSTQVHLLQIHSQAFFSIISDFPAVPKLLTLYRPSNEVMFVSMLQVISTMMYMVYVGELSNIIQYQSYRSFYFYSSYLQLQDFLKNNRVSKVLVKLVNKYSLHLWRETRGLQVPYFLKTAPNCLKLKIMSAAYLFHLRDHHLFRGCEPAFLRQLVVYLQLHIYDEDMFIVKEREITDSMYIIHVGRVIETSEKSSRRKSYQAGEYFGELQGTVYDVPFEHSYKTAVKSQILTLSHKDWEDLLTHFPKSKKNIYRYVQNETTSSDGDGDDGMDGRNKNVNFSNTDDVLRPFPKEVPTTTASQHTSIDTNLRKESSEHSATPGSSNMRSQSVDNPSSWPLEKKKSYGSDFIDTPLKVENIYTKSRKLIEEKGRTYLMEVKSSTSQYEERSSEIDTKEESTESRSSIQKSDFKTKHDIKSVEDYILEQHGDRSSLPKSTRSQSTKSSKRRKTAVRYNDSEPTTSGLDSHELKPRRNMSAEEQNLNSLDSEMQEIQIQDLDITEKDSDKNDF</sequence>
<keyword evidence="2" id="KW-0863">Zinc-finger</keyword>
<dbReference type="InterPro" id="IPR000595">
    <property type="entry name" value="cNMP-bd_dom"/>
</dbReference>
<feature type="domain" description="Cyclic nucleotide-binding" evidence="7">
    <location>
        <begin position="1691"/>
        <end position="1791"/>
    </location>
</feature>
<dbReference type="Gene3D" id="3.30.40.10">
    <property type="entry name" value="Zinc/RING finger domain, C3HC4 (zinc finger)"/>
    <property type="match status" value="1"/>
</dbReference>
<feature type="transmembrane region" description="Helical" evidence="6">
    <location>
        <begin position="906"/>
        <end position="923"/>
    </location>
</feature>
<keyword evidence="4" id="KW-0813">Transport</keyword>
<feature type="non-terminal residue" evidence="8">
    <location>
        <position position="2280"/>
    </location>
</feature>
<keyword evidence="1" id="KW-0479">Metal-binding</keyword>
<dbReference type="Gene3D" id="2.60.120.10">
    <property type="entry name" value="Jelly Rolls"/>
    <property type="match status" value="4"/>
</dbReference>
<dbReference type="InterPro" id="IPR013083">
    <property type="entry name" value="Znf_RING/FYVE/PHD"/>
</dbReference>
<feature type="transmembrane region" description="Helical" evidence="6">
    <location>
        <begin position="547"/>
        <end position="572"/>
    </location>
</feature>
<feature type="transmembrane region" description="Helical" evidence="6">
    <location>
        <begin position="873"/>
        <end position="894"/>
    </location>
</feature>
<feature type="transmembrane region" description="Helical" evidence="6">
    <location>
        <begin position="454"/>
        <end position="475"/>
    </location>
</feature>
<dbReference type="Pfam" id="PF00027">
    <property type="entry name" value="cNMP_binding"/>
    <property type="match status" value="1"/>
</dbReference>
<protein>
    <recommendedName>
        <fullName evidence="7">Cyclic nucleotide-binding domain-containing protein</fullName>
    </recommendedName>
</protein>
<keyword evidence="6" id="KW-1133">Transmembrane helix</keyword>
<feature type="domain" description="Cyclic nucleotide-binding" evidence="7">
    <location>
        <begin position="1914"/>
        <end position="2031"/>
    </location>
</feature>
<keyword evidence="6" id="KW-0812">Transmembrane</keyword>
<dbReference type="CDD" id="cd00038">
    <property type="entry name" value="CAP_ED"/>
    <property type="match status" value="3"/>
</dbReference>
<evidence type="ECO:0000256" key="4">
    <source>
        <dbReference type="ARBA" id="ARBA00023286"/>
    </source>
</evidence>
<feature type="transmembrane region" description="Helical" evidence="6">
    <location>
        <begin position="1157"/>
        <end position="1177"/>
    </location>
</feature>